<evidence type="ECO:0000256" key="6">
    <source>
        <dbReference type="ARBA" id="ARBA00033208"/>
    </source>
</evidence>
<accession>A0A4S4EMX4</accession>
<dbReference type="GO" id="GO:0006508">
    <property type="term" value="P:proteolysis"/>
    <property type="evidence" value="ECO:0007669"/>
    <property type="project" value="UniProtKB-KW"/>
</dbReference>
<evidence type="ECO:0000256" key="1">
    <source>
        <dbReference type="ARBA" id="ARBA00000707"/>
    </source>
</evidence>
<reference evidence="8 9" key="1">
    <citation type="journal article" date="2018" name="Proc. Natl. Acad. Sci. U.S.A.">
        <title>Draft genome sequence of Camellia sinensis var. sinensis provides insights into the evolution of the tea genome and tea quality.</title>
        <authorList>
            <person name="Wei C."/>
            <person name="Yang H."/>
            <person name="Wang S."/>
            <person name="Zhao J."/>
            <person name="Liu C."/>
            <person name="Gao L."/>
            <person name="Xia E."/>
            <person name="Lu Y."/>
            <person name="Tai Y."/>
            <person name="She G."/>
            <person name="Sun J."/>
            <person name="Cao H."/>
            <person name="Tong W."/>
            <person name="Gao Q."/>
            <person name="Li Y."/>
            <person name="Deng W."/>
            <person name="Jiang X."/>
            <person name="Wang W."/>
            <person name="Chen Q."/>
            <person name="Zhang S."/>
            <person name="Li H."/>
            <person name="Wu J."/>
            <person name="Wang P."/>
            <person name="Li P."/>
            <person name="Shi C."/>
            <person name="Zheng F."/>
            <person name="Jian J."/>
            <person name="Huang B."/>
            <person name="Shan D."/>
            <person name="Shi M."/>
            <person name="Fang C."/>
            <person name="Yue Y."/>
            <person name="Li F."/>
            <person name="Li D."/>
            <person name="Wei S."/>
            <person name="Han B."/>
            <person name="Jiang C."/>
            <person name="Yin Y."/>
            <person name="Xia T."/>
            <person name="Zhang Z."/>
            <person name="Bennetzen J.L."/>
            <person name="Zhao S."/>
            <person name="Wan X."/>
        </authorList>
    </citation>
    <scope>NUCLEOTIDE SEQUENCE [LARGE SCALE GENOMIC DNA]</scope>
    <source>
        <strain evidence="9">cv. Shuchazao</strain>
        <tissue evidence="8">Leaf</tissue>
    </source>
</reference>
<dbReference type="InterPro" id="IPR039785">
    <property type="entry name" value="MINY3/4"/>
</dbReference>
<name>A0A4S4EMX4_CAMSN</name>
<evidence type="ECO:0000313" key="9">
    <source>
        <dbReference type="Proteomes" id="UP000306102"/>
    </source>
</evidence>
<dbReference type="SMART" id="SM01174">
    <property type="entry name" value="DUF4205"/>
    <property type="match status" value="1"/>
</dbReference>
<sequence>MKKNEEKKKNTSEVPSIDLRFTSLNIFRAFDPSLLQSLSVSLLQLAFVLKYLLFFPEELGKATTNMPQNLGSRRSSKSECIAPDDLFASLADDRKSRALVKSMGEILFLCGNNRSAVIATLSILDLNIEGVEDSLKDEVIVKALEGLSIESGSDLQKFLRVNTYTSQASAFQTLEAMIPVFRSRMGAMLFLISALLSRGLDSVQADRDDPSQSLVTAPFGHASQEIVNLLLCGQAVAHVFDGRMDLGGDMFLKGISTNVEVGFLTLLEYLNFCKVGLYLKCPKWPIWVIGSESHYTVLFALDTSVQDENEFEGRETQIRRAFDAQDQSGGGGFISVEGFHHVLKETSINLPPEKLDHLCSSGFIVWSEFWQVLLDLDKSLGGLKDSTGMMGKKVFDLYHFNGIAKSDLNGGQATSGGETPIQRPRLTKLRVSVPPKWTPEEFMADVKLPSDSSSKDTVVEVSKPEPAQHAPLVDCIRTRWARATCNWIGDPPSIV</sequence>
<comment type="similarity">
    <text evidence="3">Belongs to the MINDY deubiquitinase family. FAM188 subfamily.</text>
</comment>
<keyword evidence="9" id="KW-1185">Reference proteome</keyword>
<comment type="caution">
    <text evidence="8">The sequence shown here is derived from an EMBL/GenBank/DDBJ whole genome shotgun (WGS) entry which is preliminary data.</text>
</comment>
<dbReference type="Pfam" id="PF13898">
    <property type="entry name" value="MINDY-3_4_CD"/>
    <property type="match status" value="1"/>
</dbReference>
<dbReference type="GO" id="GO:1990380">
    <property type="term" value="F:K48-linked deubiquitinase activity"/>
    <property type="evidence" value="ECO:0007669"/>
    <property type="project" value="InterPro"/>
</dbReference>
<proteinExistence type="inferred from homology"/>
<dbReference type="InterPro" id="IPR025257">
    <property type="entry name" value="MINDY-3/4_CD"/>
</dbReference>
<evidence type="ECO:0000256" key="4">
    <source>
        <dbReference type="ARBA" id="ARBA00012759"/>
    </source>
</evidence>
<dbReference type="AlphaFoldDB" id="A0A4S4EMX4"/>
<dbReference type="GO" id="GO:0004843">
    <property type="term" value="F:cysteine-type deubiquitinase activity"/>
    <property type="evidence" value="ECO:0007669"/>
    <property type="project" value="UniProtKB-EC"/>
</dbReference>
<protein>
    <recommendedName>
        <fullName evidence="4">ubiquitinyl hydrolase 1</fullName>
        <ecNumber evidence="4">3.4.19.12</ecNumber>
    </recommendedName>
    <alternativeName>
        <fullName evidence="6">Deubiquitinating enzyme MINDY-3</fullName>
    </alternativeName>
</protein>
<feature type="domain" description="Deubiquitinating enzyme MINDY-3/4 conserved" evidence="7">
    <location>
        <begin position="27"/>
        <end position="375"/>
    </location>
</feature>
<organism evidence="8 9">
    <name type="scientific">Camellia sinensis var. sinensis</name>
    <name type="common">China tea</name>
    <dbReference type="NCBI Taxonomy" id="542762"/>
    <lineage>
        <taxon>Eukaryota</taxon>
        <taxon>Viridiplantae</taxon>
        <taxon>Streptophyta</taxon>
        <taxon>Embryophyta</taxon>
        <taxon>Tracheophyta</taxon>
        <taxon>Spermatophyta</taxon>
        <taxon>Magnoliopsida</taxon>
        <taxon>eudicotyledons</taxon>
        <taxon>Gunneridae</taxon>
        <taxon>Pentapetalae</taxon>
        <taxon>asterids</taxon>
        <taxon>Ericales</taxon>
        <taxon>Theaceae</taxon>
        <taxon>Camellia</taxon>
    </lineage>
</organism>
<comment type="function">
    <text evidence="2">Hydrolase that can remove 'Lys-48'-linked conjugated ubiquitin from proteins.</text>
</comment>
<dbReference type="SUPFAM" id="SSF47473">
    <property type="entry name" value="EF-hand"/>
    <property type="match status" value="1"/>
</dbReference>
<dbReference type="Proteomes" id="UP000306102">
    <property type="component" value="Unassembled WGS sequence"/>
</dbReference>
<dbReference type="EMBL" id="SDRB02003541">
    <property type="protein sequence ID" value="THG17416.1"/>
    <property type="molecule type" value="Genomic_DNA"/>
</dbReference>
<evidence type="ECO:0000313" key="8">
    <source>
        <dbReference type="EMBL" id="THG17416.1"/>
    </source>
</evidence>
<evidence type="ECO:0000256" key="5">
    <source>
        <dbReference type="ARBA" id="ARBA00022786"/>
    </source>
</evidence>
<dbReference type="InterPro" id="IPR011992">
    <property type="entry name" value="EF-hand-dom_pair"/>
</dbReference>
<keyword evidence="5" id="KW-0833">Ubl conjugation pathway</keyword>
<dbReference type="PANTHER" id="PTHR12473:SF8">
    <property type="entry name" value="UBIQUITIN CARBOXYL-TERMINAL HYDROLASE MINDY-4-RELATED"/>
    <property type="match status" value="1"/>
</dbReference>
<evidence type="ECO:0000259" key="7">
    <source>
        <dbReference type="SMART" id="SM01174"/>
    </source>
</evidence>
<dbReference type="EC" id="3.4.19.12" evidence="4"/>
<dbReference type="GO" id="GO:0071108">
    <property type="term" value="P:protein K48-linked deubiquitination"/>
    <property type="evidence" value="ECO:0007669"/>
    <property type="project" value="InterPro"/>
</dbReference>
<gene>
    <name evidence="8" type="ORF">TEA_027692</name>
</gene>
<evidence type="ECO:0000256" key="2">
    <source>
        <dbReference type="ARBA" id="ARBA00002107"/>
    </source>
</evidence>
<evidence type="ECO:0000256" key="3">
    <source>
        <dbReference type="ARBA" id="ARBA00011074"/>
    </source>
</evidence>
<comment type="catalytic activity">
    <reaction evidence="1">
        <text>Thiol-dependent hydrolysis of ester, thioester, amide, peptide and isopeptide bonds formed by the C-terminal Gly of ubiquitin (a 76-residue protein attached to proteins as an intracellular targeting signal).</text>
        <dbReference type="EC" id="3.4.19.12"/>
    </reaction>
</comment>
<dbReference type="PANTHER" id="PTHR12473">
    <property type="entry name" value="UBIQUITIN CARBOXYL-TERMINAL HYDROLASE MINDY-4-RELATED"/>
    <property type="match status" value="1"/>
</dbReference>